<dbReference type="RefSeq" id="WP_172247321.1">
    <property type="nucleotide sequence ID" value="NZ_BMDD01000002.1"/>
</dbReference>
<evidence type="ECO:0000256" key="4">
    <source>
        <dbReference type="ARBA" id="ARBA00023163"/>
    </source>
</evidence>
<dbReference type="Pfam" id="PF12833">
    <property type="entry name" value="HTH_18"/>
    <property type="match status" value="1"/>
</dbReference>
<name>A0ABQ1ZV78_9BACL</name>
<dbReference type="Proteomes" id="UP000605427">
    <property type="component" value="Unassembled WGS sequence"/>
</dbReference>
<feature type="domain" description="HTH araC/xylS-type" evidence="5">
    <location>
        <begin position="185"/>
        <end position="284"/>
    </location>
</feature>
<dbReference type="PANTHER" id="PTHR46796">
    <property type="entry name" value="HTH-TYPE TRANSCRIPTIONAL ACTIVATOR RHAS-RELATED"/>
    <property type="match status" value="1"/>
</dbReference>
<dbReference type="PROSITE" id="PS50983">
    <property type="entry name" value="FE_B12_PBP"/>
    <property type="match status" value="1"/>
</dbReference>
<accession>A0ABQ1ZV78</accession>
<evidence type="ECO:0000256" key="2">
    <source>
        <dbReference type="ARBA" id="ARBA00023125"/>
    </source>
</evidence>
<protein>
    <recommendedName>
        <fullName evidence="9">AraC family transcriptional regulator</fullName>
    </recommendedName>
</protein>
<keyword evidence="8" id="KW-1185">Reference proteome</keyword>
<evidence type="ECO:0000313" key="7">
    <source>
        <dbReference type="EMBL" id="GGH78304.1"/>
    </source>
</evidence>
<feature type="domain" description="Fe/B12 periplasmic-binding" evidence="6">
    <location>
        <begin position="288"/>
        <end position="546"/>
    </location>
</feature>
<evidence type="ECO:0008006" key="9">
    <source>
        <dbReference type="Google" id="ProtNLM"/>
    </source>
</evidence>
<dbReference type="EMBL" id="BMDD01000002">
    <property type="protein sequence ID" value="GGH78304.1"/>
    <property type="molecule type" value="Genomic_DNA"/>
</dbReference>
<evidence type="ECO:0000259" key="5">
    <source>
        <dbReference type="PROSITE" id="PS01124"/>
    </source>
</evidence>
<keyword evidence="3" id="KW-0010">Activator</keyword>
<dbReference type="InterPro" id="IPR018060">
    <property type="entry name" value="HTH_AraC"/>
</dbReference>
<dbReference type="SUPFAM" id="SSF53807">
    <property type="entry name" value="Helical backbone' metal receptor"/>
    <property type="match status" value="1"/>
</dbReference>
<dbReference type="InterPro" id="IPR009057">
    <property type="entry name" value="Homeodomain-like_sf"/>
</dbReference>
<comment type="caution">
    <text evidence="7">The sequence shown here is derived from an EMBL/GenBank/DDBJ whole genome shotgun (WGS) entry which is preliminary data.</text>
</comment>
<gene>
    <name evidence="7" type="ORF">GCM10007362_23400</name>
</gene>
<dbReference type="SUPFAM" id="SSF46689">
    <property type="entry name" value="Homeodomain-like"/>
    <property type="match status" value="2"/>
</dbReference>
<sequence>MEKKAKEQEVNVDKLAFLLVEATSSNQRATWELPLHFLDDYLLFFMAGGEGRITVDGRFKELRTGGLYLRRPGELVGAKAWNLDGRGLYAIRFRALAWDAAAAETGSYIGRAKGSGGELFLPAVNELILRASLSADGLCESIVRSVNHEDALERLGARIQLQELIRMMLLEAREVREDDYETRLEQVRTYMEKHHARKLSLDELAEVARLSVRHFMRLFKQRYGRSAMDELTVYRIAQAQNLMRAEGRHSIKDIAQHVGFRDEAYFRRIFKKVAGVPPAAFIRNARQKIVAYHPEAIGVLLALYIVPSAAPISHPWTEYYRRKYATDNVLPLSDDPLQKLEQLREGSPDFIIVCEGELDTGEKDQLLAIAPLGTMRAAVDWRTRLRLIAEDLGRDGAAEAWLERYERKADFVRKQLAERLGNIRLLVLKLAGTRLMLPKRYSVASVFYDDLRLEPPHELVRTEEDLEIEPERLSNWQFDRMLMIVQQDEESQQTWHSLNRHKAWKQIEAVRLQRVELFPANLLSEYTAFTHDLILDEVLNIWRDPA</sequence>
<dbReference type="InterPro" id="IPR037923">
    <property type="entry name" value="HTH-like"/>
</dbReference>
<dbReference type="Pfam" id="PF01497">
    <property type="entry name" value="Peripla_BP_2"/>
    <property type="match status" value="1"/>
</dbReference>
<proteinExistence type="predicted"/>
<dbReference type="InterPro" id="IPR050204">
    <property type="entry name" value="AraC_XylS_family_regulators"/>
</dbReference>
<dbReference type="PROSITE" id="PS00041">
    <property type="entry name" value="HTH_ARAC_FAMILY_1"/>
    <property type="match status" value="1"/>
</dbReference>
<dbReference type="PANTHER" id="PTHR46796:SF2">
    <property type="entry name" value="TRANSCRIPTIONAL REGULATORY PROTEIN"/>
    <property type="match status" value="1"/>
</dbReference>
<keyword evidence="2" id="KW-0238">DNA-binding</keyword>
<dbReference type="InterPro" id="IPR002491">
    <property type="entry name" value="ABC_transptr_periplasmic_BD"/>
</dbReference>
<evidence type="ECO:0000313" key="8">
    <source>
        <dbReference type="Proteomes" id="UP000605427"/>
    </source>
</evidence>
<dbReference type="PROSITE" id="PS01124">
    <property type="entry name" value="HTH_ARAC_FAMILY_2"/>
    <property type="match status" value="1"/>
</dbReference>
<dbReference type="SMART" id="SM00342">
    <property type="entry name" value="HTH_ARAC"/>
    <property type="match status" value="1"/>
</dbReference>
<keyword evidence="1" id="KW-0805">Transcription regulation</keyword>
<keyword evidence="4" id="KW-0804">Transcription</keyword>
<evidence type="ECO:0000259" key="6">
    <source>
        <dbReference type="PROSITE" id="PS50983"/>
    </source>
</evidence>
<organism evidence="7 8">
    <name type="scientific">Saccharibacillus endophyticus</name>
    <dbReference type="NCBI Taxonomy" id="2060666"/>
    <lineage>
        <taxon>Bacteria</taxon>
        <taxon>Bacillati</taxon>
        <taxon>Bacillota</taxon>
        <taxon>Bacilli</taxon>
        <taxon>Bacillales</taxon>
        <taxon>Paenibacillaceae</taxon>
        <taxon>Saccharibacillus</taxon>
    </lineage>
</organism>
<reference evidence="8" key="1">
    <citation type="journal article" date="2019" name="Int. J. Syst. Evol. Microbiol.">
        <title>The Global Catalogue of Microorganisms (GCM) 10K type strain sequencing project: providing services to taxonomists for standard genome sequencing and annotation.</title>
        <authorList>
            <consortium name="The Broad Institute Genomics Platform"/>
            <consortium name="The Broad Institute Genome Sequencing Center for Infectious Disease"/>
            <person name="Wu L."/>
            <person name="Ma J."/>
        </authorList>
    </citation>
    <scope>NUCLEOTIDE SEQUENCE [LARGE SCALE GENOMIC DNA]</scope>
    <source>
        <strain evidence="8">CCM 8702</strain>
    </source>
</reference>
<dbReference type="Gene3D" id="3.40.50.1980">
    <property type="entry name" value="Nitrogenase molybdenum iron protein domain"/>
    <property type="match status" value="2"/>
</dbReference>
<evidence type="ECO:0000256" key="3">
    <source>
        <dbReference type="ARBA" id="ARBA00023159"/>
    </source>
</evidence>
<dbReference type="InterPro" id="IPR018062">
    <property type="entry name" value="HTH_AraC-typ_CS"/>
</dbReference>
<dbReference type="Gene3D" id="1.10.10.60">
    <property type="entry name" value="Homeodomain-like"/>
    <property type="match status" value="2"/>
</dbReference>
<dbReference type="SUPFAM" id="SSF51215">
    <property type="entry name" value="Regulatory protein AraC"/>
    <property type="match status" value="1"/>
</dbReference>
<evidence type="ECO:0000256" key="1">
    <source>
        <dbReference type="ARBA" id="ARBA00023015"/>
    </source>
</evidence>